<evidence type="ECO:0000256" key="1">
    <source>
        <dbReference type="ARBA" id="ARBA00009227"/>
    </source>
</evidence>
<dbReference type="InterPro" id="IPR006035">
    <property type="entry name" value="Ureohydrolase"/>
</dbReference>
<dbReference type="PROSITE" id="PS51409">
    <property type="entry name" value="ARGINASE_2"/>
    <property type="match status" value="1"/>
</dbReference>
<dbReference type="PANTHER" id="PTHR11358">
    <property type="entry name" value="ARGINASE/AGMATINASE"/>
    <property type="match status" value="1"/>
</dbReference>
<dbReference type="Gene3D" id="3.40.800.10">
    <property type="entry name" value="Ureohydrolase domain"/>
    <property type="match status" value="1"/>
</dbReference>
<comment type="similarity">
    <text evidence="1">Belongs to the arginase family. Agmatinase subfamily.</text>
</comment>
<evidence type="ECO:0000256" key="3">
    <source>
        <dbReference type="ARBA" id="ARBA00022801"/>
    </source>
</evidence>
<evidence type="ECO:0000256" key="2">
    <source>
        <dbReference type="ARBA" id="ARBA00022723"/>
    </source>
</evidence>
<keyword evidence="7" id="KW-1185">Reference proteome</keyword>
<dbReference type="PROSITE" id="PS01053">
    <property type="entry name" value="ARGINASE_1"/>
    <property type="match status" value="1"/>
</dbReference>
<dbReference type="PANTHER" id="PTHR11358:SF26">
    <property type="entry name" value="GUANIDINO ACID HYDROLASE, MITOCHONDRIAL"/>
    <property type="match status" value="1"/>
</dbReference>
<dbReference type="EMBL" id="SWJQ01000030">
    <property type="protein sequence ID" value="TRZ25219.1"/>
    <property type="molecule type" value="Genomic_DNA"/>
</dbReference>
<proteinExistence type="inferred from homology"/>
<evidence type="ECO:0008006" key="8">
    <source>
        <dbReference type="Google" id="ProtNLM"/>
    </source>
</evidence>
<dbReference type="AlphaFoldDB" id="A0A8K1LT16"/>
<dbReference type="GO" id="GO:0033389">
    <property type="term" value="P:putrescine biosynthetic process from arginine, via agmatine"/>
    <property type="evidence" value="ECO:0007669"/>
    <property type="project" value="TreeGrafter"/>
</dbReference>
<accession>A0A8K1LT16</accession>
<keyword evidence="3 4" id="KW-0378">Hydrolase</keyword>
<sequence>MMRLPVQASAEGLDAAFVGVPLDTGTSNRPGARFGPRQIRAESSMVRRYNGSTGAAPFDSLRVADIGDVNVNLYSLPDSCRLIRESYREIVASGCVPLTLGKEPVSLHGPVGLVHVDAHTDTGDAALGERIYHGSPFRRCVEERLLDCGRVVQIGIRGSSYDPDPHKYCREQGFRVVPVEECWMKSLEPLMREVRAQMGDKPVYISFDIDGLDPAYAPGTGTPEIAGLTPAQALEIIRGCKGLNIVGCDLVEVAPMYDVSGCRSKTMNVEEERTGREPEPPAERREIFD</sequence>
<feature type="compositionally biased region" description="Basic and acidic residues" evidence="5">
    <location>
        <begin position="268"/>
        <end position="289"/>
    </location>
</feature>
<evidence type="ECO:0000313" key="6">
    <source>
        <dbReference type="EMBL" id="TRZ25219.1"/>
    </source>
</evidence>
<reference evidence="6" key="1">
    <citation type="submission" date="2019-04" db="EMBL/GenBank/DDBJ databases">
        <title>Genome assembly of Zosterops borbonicus 15179.</title>
        <authorList>
            <person name="Leroy T."/>
            <person name="Anselmetti Y."/>
            <person name="Tilak M.-K."/>
            <person name="Nabholz B."/>
        </authorList>
    </citation>
    <scope>NUCLEOTIDE SEQUENCE</scope>
    <source>
        <strain evidence="6">HGM_15179</strain>
        <tissue evidence="6">Muscle</tissue>
    </source>
</reference>
<protein>
    <recommendedName>
        <fullName evidence="8">Agmatinase</fullName>
    </recommendedName>
</protein>
<comment type="caution">
    <text evidence="6">The sequence shown here is derived from an EMBL/GenBank/DDBJ whole genome shotgun (WGS) entry which is preliminary data.</text>
</comment>
<dbReference type="GO" id="GO:0046872">
    <property type="term" value="F:metal ion binding"/>
    <property type="evidence" value="ECO:0007669"/>
    <property type="project" value="UniProtKB-KW"/>
</dbReference>
<dbReference type="GO" id="GO:0008783">
    <property type="term" value="F:agmatinase activity"/>
    <property type="evidence" value="ECO:0007669"/>
    <property type="project" value="TreeGrafter"/>
</dbReference>
<evidence type="ECO:0000256" key="5">
    <source>
        <dbReference type="SAM" id="MobiDB-lite"/>
    </source>
</evidence>
<dbReference type="PIRSF" id="PIRSF036979">
    <property type="entry name" value="Arginase"/>
    <property type="match status" value="1"/>
</dbReference>
<dbReference type="Proteomes" id="UP000796761">
    <property type="component" value="Unassembled WGS sequence"/>
</dbReference>
<dbReference type="SUPFAM" id="SSF52768">
    <property type="entry name" value="Arginase/deacetylase"/>
    <property type="match status" value="1"/>
</dbReference>
<dbReference type="InterPro" id="IPR020855">
    <property type="entry name" value="Ureohydrolase_Mn_BS"/>
</dbReference>
<evidence type="ECO:0000313" key="7">
    <source>
        <dbReference type="Proteomes" id="UP000796761"/>
    </source>
</evidence>
<evidence type="ECO:0000256" key="4">
    <source>
        <dbReference type="RuleBase" id="RU003684"/>
    </source>
</evidence>
<keyword evidence="2" id="KW-0479">Metal-binding</keyword>
<dbReference type="CDD" id="cd11592">
    <property type="entry name" value="Agmatinase_PAH"/>
    <property type="match status" value="1"/>
</dbReference>
<dbReference type="OrthoDB" id="9992747at2759"/>
<dbReference type="Pfam" id="PF00491">
    <property type="entry name" value="Arginase"/>
    <property type="match status" value="1"/>
</dbReference>
<organism evidence="6 7">
    <name type="scientific">Zosterops borbonicus</name>
    <dbReference type="NCBI Taxonomy" id="364589"/>
    <lineage>
        <taxon>Eukaryota</taxon>
        <taxon>Metazoa</taxon>
        <taxon>Chordata</taxon>
        <taxon>Craniata</taxon>
        <taxon>Vertebrata</taxon>
        <taxon>Euteleostomi</taxon>
        <taxon>Archelosauria</taxon>
        <taxon>Archosauria</taxon>
        <taxon>Dinosauria</taxon>
        <taxon>Saurischia</taxon>
        <taxon>Theropoda</taxon>
        <taxon>Coelurosauria</taxon>
        <taxon>Aves</taxon>
        <taxon>Neognathae</taxon>
        <taxon>Neoaves</taxon>
        <taxon>Telluraves</taxon>
        <taxon>Australaves</taxon>
        <taxon>Passeriformes</taxon>
        <taxon>Sylvioidea</taxon>
        <taxon>Zosteropidae</taxon>
        <taxon>Zosterops</taxon>
    </lineage>
</organism>
<gene>
    <name evidence="6" type="ORF">HGM15179_001905</name>
</gene>
<name>A0A8K1LT16_9PASS</name>
<dbReference type="InterPro" id="IPR023696">
    <property type="entry name" value="Ureohydrolase_dom_sf"/>
</dbReference>
<feature type="region of interest" description="Disordered" evidence="5">
    <location>
        <begin position="266"/>
        <end position="289"/>
    </location>
</feature>